<feature type="transmembrane region" description="Helical" evidence="1">
    <location>
        <begin position="12"/>
        <end position="34"/>
    </location>
</feature>
<gene>
    <name evidence="2" type="ORF">COV05_00220</name>
</gene>
<dbReference type="GO" id="GO:0005886">
    <property type="term" value="C:plasma membrane"/>
    <property type="evidence" value="ECO:0007669"/>
    <property type="project" value="TreeGrafter"/>
</dbReference>
<dbReference type="Proteomes" id="UP000231436">
    <property type="component" value="Unassembled WGS sequence"/>
</dbReference>
<organism evidence="2 3">
    <name type="scientific">Candidatus Uhrbacteria bacterium CG10_big_fil_rev_8_21_14_0_10_48_16</name>
    <dbReference type="NCBI Taxonomy" id="1975038"/>
    <lineage>
        <taxon>Bacteria</taxon>
        <taxon>Candidatus Uhriibacteriota</taxon>
    </lineage>
</organism>
<sequence>MSQPNYLRDVFQNWHGVVMFGLLGLVLALIISFVQPLKYSSTARMLILQDVGSGVDAYTASRSEERIADNLSTLVYTSTFFDQVMDAGFSIDESIFPDDPSKQRKVWGRTVKATVARGSGLLSITAYHRDVDQAEQLVRAIAFVLTDRVGEYTSGGDVSVRLVDEPLNSNWPVKPNVLVNILSGFVLGGFVGIAFTLLQTERIRRRHQLVHEEF</sequence>
<feature type="transmembrane region" description="Helical" evidence="1">
    <location>
        <begin position="177"/>
        <end position="198"/>
    </location>
</feature>
<dbReference type="EMBL" id="PFEU01000002">
    <property type="protein sequence ID" value="PJE77263.1"/>
    <property type="molecule type" value="Genomic_DNA"/>
</dbReference>
<reference evidence="3" key="1">
    <citation type="submission" date="2017-09" db="EMBL/GenBank/DDBJ databases">
        <title>Depth-based differentiation of microbial function through sediment-hosted aquifers and enrichment of novel symbionts in the deep terrestrial subsurface.</title>
        <authorList>
            <person name="Probst A.J."/>
            <person name="Ladd B."/>
            <person name="Jarett J.K."/>
            <person name="Geller-Mcgrath D.E."/>
            <person name="Sieber C.M.K."/>
            <person name="Emerson J.B."/>
            <person name="Anantharaman K."/>
            <person name="Thomas B.C."/>
            <person name="Malmstrom R."/>
            <person name="Stieglmeier M."/>
            <person name="Klingl A."/>
            <person name="Woyke T."/>
            <person name="Ryan C.M."/>
            <person name="Banfield J.F."/>
        </authorList>
    </citation>
    <scope>NUCLEOTIDE SEQUENCE [LARGE SCALE GENOMIC DNA]</scope>
</reference>
<accession>A0A2M8LIJ2</accession>
<dbReference type="InterPro" id="IPR050445">
    <property type="entry name" value="Bact_polysacc_biosynth/exp"/>
</dbReference>
<protein>
    <submittedName>
        <fullName evidence="2">Uncharacterized protein</fullName>
    </submittedName>
</protein>
<keyword evidence="1" id="KW-0472">Membrane</keyword>
<evidence type="ECO:0000313" key="3">
    <source>
        <dbReference type="Proteomes" id="UP000231436"/>
    </source>
</evidence>
<dbReference type="AlphaFoldDB" id="A0A2M8LIJ2"/>
<evidence type="ECO:0000313" key="2">
    <source>
        <dbReference type="EMBL" id="PJE77263.1"/>
    </source>
</evidence>
<proteinExistence type="predicted"/>
<dbReference type="GO" id="GO:0004713">
    <property type="term" value="F:protein tyrosine kinase activity"/>
    <property type="evidence" value="ECO:0007669"/>
    <property type="project" value="TreeGrafter"/>
</dbReference>
<evidence type="ECO:0000256" key="1">
    <source>
        <dbReference type="SAM" id="Phobius"/>
    </source>
</evidence>
<dbReference type="PANTHER" id="PTHR32309:SF13">
    <property type="entry name" value="FERRIC ENTEROBACTIN TRANSPORT PROTEIN FEPE"/>
    <property type="match status" value="1"/>
</dbReference>
<name>A0A2M8LIJ2_9BACT</name>
<comment type="caution">
    <text evidence="2">The sequence shown here is derived from an EMBL/GenBank/DDBJ whole genome shotgun (WGS) entry which is preliminary data.</text>
</comment>
<keyword evidence="1" id="KW-0812">Transmembrane</keyword>
<keyword evidence="1" id="KW-1133">Transmembrane helix</keyword>
<dbReference type="PANTHER" id="PTHR32309">
    <property type="entry name" value="TYROSINE-PROTEIN KINASE"/>
    <property type="match status" value="1"/>
</dbReference>